<evidence type="ECO:0000313" key="2">
    <source>
        <dbReference type="Proteomes" id="UP000285530"/>
    </source>
</evidence>
<dbReference type="EMBL" id="QZEV01000031">
    <property type="protein sequence ID" value="RJL05080.1"/>
    <property type="molecule type" value="Genomic_DNA"/>
</dbReference>
<sequence length="283" mass="32085">MAAVLADKPKALAKGPLAIILVEDDVAVERTVRHHLDRGFRHILLASDQPQDLPEALAARVTQLGHDTRRPDAHVDVVNAVIAAVPAGTWLYYGFNAEFLFHPFCETRSVGEMLAFHVEERRDAMLTYVVDLYASDIARCPDAVDLENAMFDRTGYYALGRVGPDGHHRERQLDFHGGLRWRYEELLPPDRRRIDRIALFRAAPGLAVTADHRFTVEEYNTYSCPWHHNLTAAIASFRVAKALVSNPGSRDQVGTMTWRNSHRFDWSSQQLMDLGLMEPGQWF</sequence>
<comment type="caution">
    <text evidence="1">The sequence shown here is derived from an EMBL/GenBank/DDBJ whole genome shotgun (WGS) entry which is preliminary data.</text>
</comment>
<accession>A0A418ZX25</accession>
<evidence type="ECO:0008006" key="3">
    <source>
        <dbReference type="Google" id="ProtNLM"/>
    </source>
</evidence>
<dbReference type="OrthoDB" id="7820657at2"/>
<reference evidence="1 2" key="1">
    <citation type="submission" date="2018-09" db="EMBL/GenBank/DDBJ databases">
        <title>Paracoccus onubensis nov. sp. a moderate halophilic bacterium isolated from Gruta de las Maravillas (Aracena, Spain).</title>
        <authorList>
            <person name="Jurado V."/>
            <person name="Gutierrez-Patricio S."/>
            <person name="Gonzalez-Pimentel J.L."/>
            <person name="Laiz L."/>
            <person name="Saiz-Jimenez C."/>
        </authorList>
    </citation>
    <scope>NUCLEOTIDE SEQUENCE [LARGE SCALE GENOMIC DNA]</scope>
    <source>
        <strain evidence="1 2">DSM 19484</strain>
    </source>
</reference>
<dbReference type="AlphaFoldDB" id="A0A418ZX25"/>
<proteinExistence type="predicted"/>
<gene>
    <name evidence="1" type="ORF">D3P06_08095</name>
</gene>
<dbReference type="Pfam" id="PF13704">
    <property type="entry name" value="Glyco_tranf_2_4"/>
    <property type="match status" value="1"/>
</dbReference>
<keyword evidence="2" id="KW-1185">Reference proteome</keyword>
<dbReference type="Proteomes" id="UP000285530">
    <property type="component" value="Unassembled WGS sequence"/>
</dbReference>
<evidence type="ECO:0000313" key="1">
    <source>
        <dbReference type="EMBL" id="RJL05080.1"/>
    </source>
</evidence>
<organism evidence="1 2">
    <name type="scientific">Paracoccus aestuarii</name>
    <dbReference type="NCBI Taxonomy" id="453842"/>
    <lineage>
        <taxon>Bacteria</taxon>
        <taxon>Pseudomonadati</taxon>
        <taxon>Pseudomonadota</taxon>
        <taxon>Alphaproteobacteria</taxon>
        <taxon>Rhodobacterales</taxon>
        <taxon>Paracoccaceae</taxon>
        <taxon>Paracoccus</taxon>
    </lineage>
</organism>
<protein>
    <recommendedName>
        <fullName evidence="3">Glycosyltransferase family 2 protein</fullName>
    </recommendedName>
</protein>
<name>A0A418ZX25_9RHOB</name>